<dbReference type="PANTHER" id="PTHR47942:SF63">
    <property type="entry name" value="PENTATRICOPEPTIDE REPEAT-CONTAINING PROTEIN"/>
    <property type="match status" value="1"/>
</dbReference>
<dbReference type="Gene3D" id="1.25.40.10">
    <property type="entry name" value="Tetratricopeptide repeat domain"/>
    <property type="match status" value="2"/>
</dbReference>
<feature type="region of interest" description="Disordered" evidence="2">
    <location>
        <begin position="42"/>
        <end position="81"/>
    </location>
</feature>
<evidence type="ECO:0000313" key="3">
    <source>
        <dbReference type="EMBL" id="KAK5087422.1"/>
    </source>
</evidence>
<comment type="caution">
    <text evidence="3">The sequence shown here is derived from an EMBL/GenBank/DDBJ whole genome shotgun (WGS) entry which is preliminary data.</text>
</comment>
<accession>A0ABR0K6Z1</accession>
<sequence length="890" mass="100654">MQGICRLSRRWHQQFCHSPSFGPHQRCLQAFIPVREYRQGRSVRRPRAIASTPTSSNASPPHKDASFSPFGDDLLPPSQLLSRNGDDLVVREFEQHGSDNTTRRAIKPNRELKDEAEEVWQELQDVERQLEMAQEGPFGPRSEFMQQFPKDQREELLKALAKEGIVPQDEEDTLDLAELDRLMEEEDDVTSEKQELGVTLHIPKVHQAFVARFNKALKAAQVNEGDVVKSLNLWKWYLRCQQKIPAFSQIISENVWNFLWQSQSQLGVRHQHLVMLGRDMRSAEAPMDDQQCLEYIRALHICDDTMGALSVWEEVKAQLGSNLSPDFLSAFYSTGVQLYVSVGRPQKAQRVASGAIEKGAEPTLLVHVISGWAHAKTADSASKAWAMYLRMRALLKEDMTPELYEKVSDALLDTKQSDMALAVFKDMIARIRGVGQNTLDSYEKALRGVELDGDPAEVERAVNQVSLTLLLALPKPYQNKFFFASWVKKLLGQQRVEAASMVVDLMYERNVKPDAIHLNGIIGAWLRDKSAKSRDRAEVLAHEMIQAKVNQVADSAKNSSLRQLGNVFRKVMPMQEGSNFLMTPTRLERPIPAANVETFSLMFDYYEERRRWKEFESLTRIMVGPAQLKPNSFIMNKWLSAELEAKSLSRFWTLYNSLRSEISPSIETFRLAWEAVSLSTRNGVQPQVESGQSTSSHRRMFASFIDWGSGLKTRQLEDCKTYLTAGFSTEIIRSFCLKLDLPGTICALQGLYSRWDVTPDDVSVRLMTGLVARLLPRIDSTRPAIGGRRRMNSQLQTDQTILKKLADMVGTIEANMKIELVENGEADPGELEDAGSVSAKKLRLDVMIEFLVAMMHKIQKHQGQPGKELKDVAGIMHVDVSHIDVNGHGS</sequence>
<dbReference type="Proteomes" id="UP001345013">
    <property type="component" value="Unassembled WGS sequence"/>
</dbReference>
<name>A0ABR0K6Z1_9EURO</name>
<evidence type="ECO:0000256" key="1">
    <source>
        <dbReference type="ARBA" id="ARBA00022737"/>
    </source>
</evidence>
<evidence type="ECO:0000256" key="2">
    <source>
        <dbReference type="SAM" id="MobiDB-lite"/>
    </source>
</evidence>
<dbReference type="InterPro" id="IPR011990">
    <property type="entry name" value="TPR-like_helical_dom_sf"/>
</dbReference>
<protein>
    <submittedName>
        <fullName evidence="3">Uncharacterized protein</fullName>
    </submittedName>
</protein>
<feature type="compositionally biased region" description="Low complexity" evidence="2">
    <location>
        <begin position="50"/>
        <end position="60"/>
    </location>
</feature>
<evidence type="ECO:0000313" key="4">
    <source>
        <dbReference type="Proteomes" id="UP001345013"/>
    </source>
</evidence>
<keyword evidence="4" id="KW-1185">Reference proteome</keyword>
<keyword evidence="1" id="KW-0677">Repeat</keyword>
<gene>
    <name evidence="3" type="ORF">LTR24_006691</name>
</gene>
<proteinExistence type="predicted"/>
<dbReference type="InterPro" id="IPR051222">
    <property type="entry name" value="PPR/CCM1_RNA-binding"/>
</dbReference>
<reference evidence="3 4" key="1">
    <citation type="submission" date="2023-08" db="EMBL/GenBank/DDBJ databases">
        <title>Black Yeasts Isolated from many extreme environments.</title>
        <authorList>
            <person name="Coleine C."/>
            <person name="Stajich J.E."/>
            <person name="Selbmann L."/>
        </authorList>
    </citation>
    <scope>NUCLEOTIDE SEQUENCE [LARGE SCALE GENOMIC DNA]</scope>
    <source>
        <strain evidence="3 4">CCFEE 5885</strain>
    </source>
</reference>
<dbReference type="EMBL" id="JAVRRG010000090">
    <property type="protein sequence ID" value="KAK5087422.1"/>
    <property type="molecule type" value="Genomic_DNA"/>
</dbReference>
<organism evidence="3 4">
    <name type="scientific">Lithohypha guttulata</name>
    <dbReference type="NCBI Taxonomy" id="1690604"/>
    <lineage>
        <taxon>Eukaryota</taxon>
        <taxon>Fungi</taxon>
        <taxon>Dikarya</taxon>
        <taxon>Ascomycota</taxon>
        <taxon>Pezizomycotina</taxon>
        <taxon>Eurotiomycetes</taxon>
        <taxon>Chaetothyriomycetidae</taxon>
        <taxon>Chaetothyriales</taxon>
        <taxon>Trichomeriaceae</taxon>
        <taxon>Lithohypha</taxon>
    </lineage>
</organism>
<dbReference type="PANTHER" id="PTHR47942">
    <property type="entry name" value="TETRATRICOPEPTIDE REPEAT (TPR)-LIKE SUPERFAMILY PROTEIN-RELATED"/>
    <property type="match status" value="1"/>
</dbReference>